<evidence type="ECO:0000313" key="1">
    <source>
        <dbReference type="EMBL" id="RDB03399.1"/>
    </source>
</evidence>
<keyword evidence="2" id="KW-1185">Reference proteome</keyword>
<evidence type="ECO:0000313" key="2">
    <source>
        <dbReference type="Proteomes" id="UP000253141"/>
    </source>
</evidence>
<dbReference type="AlphaFoldDB" id="A0A369I0V2"/>
<reference evidence="1 2" key="1">
    <citation type="submission" date="2018-07" db="EMBL/GenBank/DDBJ databases">
        <title>Genome analysis of Runella aurantiaca.</title>
        <authorList>
            <person name="Yang X."/>
        </authorList>
    </citation>
    <scope>NUCLEOTIDE SEQUENCE [LARGE SCALE GENOMIC DNA]</scope>
    <source>
        <strain evidence="1 2">YX9</strain>
    </source>
</reference>
<dbReference type="Proteomes" id="UP000253141">
    <property type="component" value="Unassembled WGS sequence"/>
</dbReference>
<gene>
    <name evidence="1" type="ORF">DVG78_23945</name>
</gene>
<proteinExistence type="predicted"/>
<comment type="caution">
    <text evidence="1">The sequence shown here is derived from an EMBL/GenBank/DDBJ whole genome shotgun (WGS) entry which is preliminary data.</text>
</comment>
<name>A0A369I0V2_9BACT</name>
<accession>A0A369I0V2</accession>
<sequence length="235" mass="27120">MALDFVSNSTLIVTNNPALYSAGLFVIRFNEKVSLHNYAVTCKAKQNKRMTYDFFANKTDILEILDFLFNETDLQVYDLGSPFGKEICEYKTFKEISSKFDFGIDQFGTTFQLWTPRHGGKPVFRRIVLDPKRCDGHTFRYATEGWGLIQLYFGGLKNEILKRSHIGHFNESRALKNESSTTVYGKVSDWDWQEIQRTSRKLKYQLQNKMAIRKIGSFGVLPGADKLENQGIILR</sequence>
<organism evidence="1 2">
    <name type="scientific">Runella aurantiaca</name>
    <dbReference type="NCBI Taxonomy" id="2282308"/>
    <lineage>
        <taxon>Bacteria</taxon>
        <taxon>Pseudomonadati</taxon>
        <taxon>Bacteroidota</taxon>
        <taxon>Cytophagia</taxon>
        <taxon>Cytophagales</taxon>
        <taxon>Spirosomataceae</taxon>
        <taxon>Runella</taxon>
    </lineage>
</organism>
<dbReference type="EMBL" id="QPIW01000027">
    <property type="protein sequence ID" value="RDB03399.1"/>
    <property type="molecule type" value="Genomic_DNA"/>
</dbReference>
<protein>
    <submittedName>
        <fullName evidence="1">Uncharacterized protein</fullName>
    </submittedName>
</protein>